<evidence type="ECO:0000313" key="2">
    <source>
        <dbReference type="EMBL" id="QSB15327.1"/>
    </source>
</evidence>
<feature type="domain" description="SseB protein N-terminal" evidence="1">
    <location>
        <begin position="176"/>
        <end position="288"/>
    </location>
</feature>
<protein>
    <submittedName>
        <fullName evidence="2">SseB family protein</fullName>
    </submittedName>
</protein>
<dbReference type="RefSeq" id="WP_239677504.1">
    <property type="nucleotide sequence ID" value="NZ_CP070499.1"/>
</dbReference>
<evidence type="ECO:0000259" key="1">
    <source>
        <dbReference type="Pfam" id="PF07179"/>
    </source>
</evidence>
<dbReference type="Pfam" id="PF07179">
    <property type="entry name" value="SseB"/>
    <property type="match status" value="2"/>
</dbReference>
<dbReference type="InterPro" id="IPR009839">
    <property type="entry name" value="SseB_N"/>
</dbReference>
<accession>A0A895YC20</accession>
<evidence type="ECO:0000313" key="3">
    <source>
        <dbReference type="Proteomes" id="UP000662857"/>
    </source>
</evidence>
<proteinExistence type="predicted"/>
<dbReference type="EMBL" id="CP070499">
    <property type="protein sequence ID" value="QSB15327.1"/>
    <property type="molecule type" value="Genomic_DNA"/>
</dbReference>
<feature type="domain" description="SseB protein N-terminal" evidence="1">
    <location>
        <begin position="14"/>
        <end position="120"/>
    </location>
</feature>
<reference evidence="2" key="1">
    <citation type="submission" date="2021-02" db="EMBL/GenBank/DDBJ databases">
        <title>Natrosporangium hydrolyticum gen. nov., sp. nov, a haloalkaliphilic actinobacterium from a soda solonchak soil.</title>
        <authorList>
            <person name="Sorokin D.Y."/>
            <person name="Khijniak T.V."/>
            <person name="Zakharycheva A.P."/>
            <person name="Boueva O.V."/>
            <person name="Ariskina E.V."/>
            <person name="Hahnke R.L."/>
            <person name="Bunk B."/>
            <person name="Sproer C."/>
            <person name="Schumann P."/>
            <person name="Evtushenko L.I."/>
            <person name="Kublanov I.V."/>
        </authorList>
    </citation>
    <scope>NUCLEOTIDE SEQUENCE</scope>
    <source>
        <strain evidence="2">DSM 106523</strain>
    </source>
</reference>
<gene>
    <name evidence="2" type="ORF">JQS43_02890</name>
</gene>
<keyword evidence="3" id="KW-1185">Reference proteome</keyword>
<name>A0A895YC20_9ACTN</name>
<dbReference type="AlphaFoldDB" id="A0A895YC20"/>
<organism evidence="2 3">
    <name type="scientific">Natronosporangium hydrolyticum</name>
    <dbReference type="NCBI Taxonomy" id="2811111"/>
    <lineage>
        <taxon>Bacteria</taxon>
        <taxon>Bacillati</taxon>
        <taxon>Actinomycetota</taxon>
        <taxon>Actinomycetes</taxon>
        <taxon>Micromonosporales</taxon>
        <taxon>Micromonosporaceae</taxon>
        <taxon>Natronosporangium</taxon>
    </lineage>
</organism>
<sequence>MTSEQWRPGAPVESAMAEALQAGDWPRYAELLGSTPLLVTDAPAAGAPAAEQLSGLLPPDGTYVVAYTSVATLTAVFGPHAPSYEALELAALRQRWPDPDYQLAVNAGTPIGVFLPLPAIDQLATGATSLVSYAQLAQAVGQELLDRVRSECLRDLSGVESTPDQLRPDPALNPVEEALRAAADSQDSEAFLTTLLFAELVLPTAEPVDDPELLYGDEFPWRVTGADTAPAVPVFSSVAMLERTGAPPTDRLEAHALDVLANWPGDEYSLILNPGSITELILPGETVRELVTAVLQVGPAGSAAGEGP</sequence>
<dbReference type="KEGG" id="nhy:JQS43_02890"/>
<dbReference type="Proteomes" id="UP000662857">
    <property type="component" value="Chromosome"/>
</dbReference>